<gene>
    <name evidence="3" type="ORF">CO178_00220</name>
</gene>
<dbReference type="Pfam" id="PF12229">
    <property type="entry name" value="PG_binding_4"/>
    <property type="match status" value="2"/>
</dbReference>
<accession>A0A2M7X5L4</accession>
<keyword evidence="1" id="KW-0812">Transmembrane</keyword>
<protein>
    <recommendedName>
        <fullName evidence="2">YoaR-like putative peptidoglycan binding domain-containing protein</fullName>
    </recommendedName>
</protein>
<keyword evidence="1" id="KW-0472">Membrane</keyword>
<keyword evidence="1" id="KW-1133">Transmembrane helix</keyword>
<dbReference type="PANTHER" id="PTHR35788">
    <property type="entry name" value="EXPORTED PROTEIN-RELATED"/>
    <property type="match status" value="1"/>
</dbReference>
<dbReference type="PANTHER" id="PTHR35788:SF1">
    <property type="entry name" value="EXPORTED PROTEIN"/>
    <property type="match status" value="1"/>
</dbReference>
<dbReference type="InterPro" id="IPR052913">
    <property type="entry name" value="Glycopeptide_resist_protein"/>
</dbReference>
<sequence length="437" mass="49012">MIKKVKSHKFKKFQISPVKLSILILYLILMILFIFYHLFYAKKIIPGVYVGDINTGGLTVSELVQRLSDEVETADVVKVKVGNGDEFDINKSDIDFRILPVETAKNAFKIGRSQNLVTQASNKFFGLFKKNTINLSYDYNRDKLANIIQTSKSSSLIPIAEPKFEYDSKNGLTIVQGQSGELIDESFMIQEILDSFVNNKNEVILVETRMAEPNFTVLDLDFVKDEMDEFVSTKYEIKTEDKTWVLTPNEILNIFKPKKTDSRVSLVIDDQELKNYLMKIVLQVDRNPRGQILNVENNRAVEFVSSQNGLKVKVEESFEVLENSLLAKVSPIELVVEKIESLQSENKFGIDDVIGVGYSKFVGSIAGRVFNIELASSRVNGVMVAPGDIFSFNESIGEISRKTGYTSAWIISKGRTVLGDGGGVCQVSTTVFRSALD</sequence>
<evidence type="ECO:0000313" key="3">
    <source>
        <dbReference type="EMBL" id="PJA41420.1"/>
    </source>
</evidence>
<dbReference type="InterPro" id="IPR022029">
    <property type="entry name" value="YoaR-like_PG-bd"/>
</dbReference>
<dbReference type="Pfam" id="PF04294">
    <property type="entry name" value="VanW"/>
    <property type="match status" value="1"/>
</dbReference>
<feature type="domain" description="YoaR-like putative peptidoglycan binding" evidence="2">
    <location>
        <begin position="89"/>
        <end position="199"/>
    </location>
</feature>
<organism evidence="3 4">
    <name type="scientific">candidate division WWE3 bacterium CG_4_9_14_3_um_filter_34_6</name>
    <dbReference type="NCBI Taxonomy" id="1975079"/>
    <lineage>
        <taxon>Bacteria</taxon>
        <taxon>Katanobacteria</taxon>
    </lineage>
</organism>
<dbReference type="InterPro" id="IPR007391">
    <property type="entry name" value="Vancomycin_resist_VanW"/>
</dbReference>
<feature type="transmembrane region" description="Helical" evidence="1">
    <location>
        <begin position="20"/>
        <end position="39"/>
    </location>
</feature>
<dbReference type="Proteomes" id="UP000230683">
    <property type="component" value="Unassembled WGS sequence"/>
</dbReference>
<evidence type="ECO:0000313" key="4">
    <source>
        <dbReference type="Proteomes" id="UP000230683"/>
    </source>
</evidence>
<dbReference type="EMBL" id="PFWY01000013">
    <property type="protein sequence ID" value="PJA41420.1"/>
    <property type="molecule type" value="Genomic_DNA"/>
</dbReference>
<reference evidence="4" key="1">
    <citation type="submission" date="2017-09" db="EMBL/GenBank/DDBJ databases">
        <title>Depth-based differentiation of microbial function through sediment-hosted aquifers and enrichment of novel symbionts in the deep terrestrial subsurface.</title>
        <authorList>
            <person name="Probst A.J."/>
            <person name="Ladd B."/>
            <person name="Jarett J.K."/>
            <person name="Geller-Mcgrath D.E."/>
            <person name="Sieber C.M.K."/>
            <person name="Emerson J.B."/>
            <person name="Anantharaman K."/>
            <person name="Thomas B.C."/>
            <person name="Malmstrom R."/>
            <person name="Stieglmeier M."/>
            <person name="Klingl A."/>
            <person name="Woyke T."/>
            <person name="Ryan C.M."/>
            <person name="Banfield J.F."/>
        </authorList>
    </citation>
    <scope>NUCLEOTIDE SEQUENCE [LARGE SCALE GENOMIC DNA]</scope>
</reference>
<feature type="domain" description="YoaR-like putative peptidoglycan binding" evidence="2">
    <location>
        <begin position="226"/>
        <end position="328"/>
    </location>
</feature>
<dbReference type="SUPFAM" id="SSF143985">
    <property type="entry name" value="L,D-transpeptidase pre-catalytic domain-like"/>
    <property type="match status" value="1"/>
</dbReference>
<evidence type="ECO:0000256" key="1">
    <source>
        <dbReference type="SAM" id="Phobius"/>
    </source>
</evidence>
<comment type="caution">
    <text evidence="3">The sequence shown here is derived from an EMBL/GenBank/DDBJ whole genome shotgun (WGS) entry which is preliminary data.</text>
</comment>
<dbReference type="InterPro" id="IPR038054">
    <property type="entry name" value="LD_TPept-like_central_sf"/>
</dbReference>
<name>A0A2M7X5L4_UNCKA</name>
<evidence type="ECO:0000259" key="2">
    <source>
        <dbReference type="Pfam" id="PF12229"/>
    </source>
</evidence>
<dbReference type="AlphaFoldDB" id="A0A2M7X5L4"/>
<feature type="non-terminal residue" evidence="3">
    <location>
        <position position="437"/>
    </location>
</feature>
<proteinExistence type="predicted"/>